<accession>A0A1F5YJ65</accession>
<sequence length="211" mass="23967">MSLKFFLSYNYIMSEYSGPVLLKPERRRLFTLQGRTTSISNIGGNLKIFTSTCPDVRVPIPVSWNSIEDYEAIGHIPKVFFLNAANKELQVVEVGPGLGEFLPDCADFSRVQPIAIDPFDYLEAHNLLKEVLLRYAISDRDRQLVITLLERIDRYTDQKKIKLINTTLELAMRDHPELTGIADIVIDSAGAKLYSSHNAKILEQALLRKKE</sequence>
<dbReference type="Proteomes" id="UP000178230">
    <property type="component" value="Unassembled WGS sequence"/>
</dbReference>
<dbReference type="AlphaFoldDB" id="A0A1F5YJ65"/>
<evidence type="ECO:0000313" key="1">
    <source>
        <dbReference type="EMBL" id="OGG00210.1"/>
    </source>
</evidence>
<protein>
    <submittedName>
        <fullName evidence="1">Uncharacterized protein</fullName>
    </submittedName>
</protein>
<proteinExistence type="predicted"/>
<organism evidence="1 2">
    <name type="scientific">Candidatus Gottesmanbacteria bacterium RBG_13_37_7</name>
    <dbReference type="NCBI Taxonomy" id="1798369"/>
    <lineage>
        <taxon>Bacteria</taxon>
        <taxon>Candidatus Gottesmaniibacteriota</taxon>
    </lineage>
</organism>
<name>A0A1F5YJ65_9BACT</name>
<evidence type="ECO:0000313" key="2">
    <source>
        <dbReference type="Proteomes" id="UP000178230"/>
    </source>
</evidence>
<reference evidence="1 2" key="1">
    <citation type="journal article" date="2016" name="Nat. Commun.">
        <title>Thousands of microbial genomes shed light on interconnected biogeochemical processes in an aquifer system.</title>
        <authorList>
            <person name="Anantharaman K."/>
            <person name="Brown C.T."/>
            <person name="Hug L.A."/>
            <person name="Sharon I."/>
            <person name="Castelle C.J."/>
            <person name="Probst A.J."/>
            <person name="Thomas B.C."/>
            <person name="Singh A."/>
            <person name="Wilkins M.J."/>
            <person name="Karaoz U."/>
            <person name="Brodie E.L."/>
            <person name="Williams K.H."/>
            <person name="Hubbard S.S."/>
            <person name="Banfield J.F."/>
        </authorList>
    </citation>
    <scope>NUCLEOTIDE SEQUENCE [LARGE SCALE GENOMIC DNA]</scope>
</reference>
<comment type="caution">
    <text evidence="1">The sequence shown here is derived from an EMBL/GenBank/DDBJ whole genome shotgun (WGS) entry which is preliminary data.</text>
</comment>
<dbReference type="EMBL" id="MFIY01000018">
    <property type="protein sequence ID" value="OGG00210.1"/>
    <property type="molecule type" value="Genomic_DNA"/>
</dbReference>
<gene>
    <name evidence="1" type="ORF">A2Y99_03240</name>
</gene>